<dbReference type="EMBL" id="BAAAUV010000030">
    <property type="protein sequence ID" value="GAA3236523.1"/>
    <property type="molecule type" value="Genomic_DNA"/>
</dbReference>
<gene>
    <name evidence="1" type="ORF">GCM10010468_70830</name>
</gene>
<organism evidence="1 2">
    <name type="scientific">Actinocorallia longicatena</name>
    <dbReference type="NCBI Taxonomy" id="111803"/>
    <lineage>
        <taxon>Bacteria</taxon>
        <taxon>Bacillati</taxon>
        <taxon>Actinomycetota</taxon>
        <taxon>Actinomycetes</taxon>
        <taxon>Streptosporangiales</taxon>
        <taxon>Thermomonosporaceae</taxon>
        <taxon>Actinocorallia</taxon>
    </lineage>
</organism>
<sequence length="85" mass="8672">MPTESRPSTSAKIRQRISSRTVTGPRLAARWNSGAGSSALASFPLTVSGSSGSVTAATGIMYSGRLSLACSHRSATETVSLAGTR</sequence>
<dbReference type="Proteomes" id="UP001501237">
    <property type="component" value="Unassembled WGS sequence"/>
</dbReference>
<proteinExistence type="predicted"/>
<protein>
    <recommendedName>
        <fullName evidence="3">Ig-like domain-containing protein</fullName>
    </recommendedName>
</protein>
<evidence type="ECO:0000313" key="2">
    <source>
        <dbReference type="Proteomes" id="UP001501237"/>
    </source>
</evidence>
<reference evidence="2" key="1">
    <citation type="journal article" date="2019" name="Int. J. Syst. Evol. Microbiol.">
        <title>The Global Catalogue of Microorganisms (GCM) 10K type strain sequencing project: providing services to taxonomists for standard genome sequencing and annotation.</title>
        <authorList>
            <consortium name="The Broad Institute Genomics Platform"/>
            <consortium name="The Broad Institute Genome Sequencing Center for Infectious Disease"/>
            <person name="Wu L."/>
            <person name="Ma J."/>
        </authorList>
    </citation>
    <scope>NUCLEOTIDE SEQUENCE [LARGE SCALE GENOMIC DNA]</scope>
    <source>
        <strain evidence="2">JCM 9377</strain>
    </source>
</reference>
<accession>A0ABP6QP45</accession>
<comment type="caution">
    <text evidence="1">The sequence shown here is derived from an EMBL/GenBank/DDBJ whole genome shotgun (WGS) entry which is preliminary data.</text>
</comment>
<evidence type="ECO:0008006" key="3">
    <source>
        <dbReference type="Google" id="ProtNLM"/>
    </source>
</evidence>
<keyword evidence="2" id="KW-1185">Reference proteome</keyword>
<name>A0ABP6QP45_9ACTN</name>
<evidence type="ECO:0000313" key="1">
    <source>
        <dbReference type="EMBL" id="GAA3236523.1"/>
    </source>
</evidence>